<dbReference type="GeneID" id="96612793"/>
<reference evidence="1 2" key="1">
    <citation type="journal article" date="2015" name="Genome Announc.">
        <title>Complete Genome Sequence of Steroid-Transforming Nocardioides simplex VKM Ac-2033D.</title>
        <authorList>
            <person name="Shtratnikova V.Y."/>
            <person name="Schelkunov M.I."/>
            <person name="Pekov Y.A."/>
            <person name="Fokina V.V."/>
            <person name="Logacheva M.D."/>
            <person name="Sokolov S.L."/>
            <person name="Bragin E.Y."/>
            <person name="Ashapkin V.V."/>
            <person name="Donova M.V."/>
        </authorList>
    </citation>
    <scope>NUCLEOTIDE SEQUENCE [LARGE SCALE GENOMIC DNA]</scope>
    <source>
        <strain evidence="1 2">VKM Ac-2033D</strain>
    </source>
</reference>
<protein>
    <submittedName>
        <fullName evidence="1">Uncharacterized protein</fullName>
    </submittedName>
</protein>
<keyword evidence="2" id="KW-1185">Reference proteome</keyword>
<dbReference type="AlphaFoldDB" id="A0A0C5XFV0"/>
<organism evidence="1 2">
    <name type="scientific">Nocardioides simplex</name>
    <name type="common">Arthrobacter simplex</name>
    <dbReference type="NCBI Taxonomy" id="2045"/>
    <lineage>
        <taxon>Bacteria</taxon>
        <taxon>Bacillati</taxon>
        <taxon>Actinomycetota</taxon>
        <taxon>Actinomycetes</taxon>
        <taxon>Propionibacteriales</taxon>
        <taxon>Nocardioidaceae</taxon>
        <taxon>Pimelobacter</taxon>
    </lineage>
</organism>
<dbReference type="STRING" id="2045.KR76_00021"/>
<evidence type="ECO:0000313" key="1">
    <source>
        <dbReference type="EMBL" id="AJR18046.1"/>
    </source>
</evidence>
<name>A0A0C5XFV0_NOCSI</name>
<accession>A0A0C5XFV0</accession>
<dbReference type="EMBL" id="CP009896">
    <property type="protein sequence ID" value="AJR18046.1"/>
    <property type="molecule type" value="Genomic_DNA"/>
</dbReference>
<sequence length="50" mass="5529">MNTDPKALLRIVAVLAVLAVLPRLVQAVLLRLTGTVVRDVRRQDRPAALR</sequence>
<evidence type="ECO:0000313" key="2">
    <source>
        <dbReference type="Proteomes" id="UP000030300"/>
    </source>
</evidence>
<dbReference type="RefSeq" id="WP_158510161.1">
    <property type="nucleotide sequence ID" value="NZ_BJMC01000006.1"/>
</dbReference>
<dbReference type="Proteomes" id="UP000030300">
    <property type="component" value="Chromosome"/>
</dbReference>
<gene>
    <name evidence="1" type="ORF">KR76_00021</name>
</gene>
<dbReference type="HOGENOM" id="CLU_3120417_0_0_11"/>
<proteinExistence type="predicted"/>
<dbReference type="KEGG" id="psim:KR76_00021"/>